<evidence type="ECO:0000256" key="2">
    <source>
        <dbReference type="ARBA" id="ARBA00008821"/>
    </source>
</evidence>
<feature type="transmembrane region" description="Helical" evidence="7">
    <location>
        <begin position="132"/>
        <end position="153"/>
    </location>
</feature>
<dbReference type="PANTHER" id="PTHR42810">
    <property type="entry name" value="PURINE PERMEASE C1399.01C-RELATED"/>
    <property type="match status" value="1"/>
</dbReference>
<name>A0A761QGX9_SALER</name>
<feature type="transmembrane region" description="Helical" evidence="7">
    <location>
        <begin position="51"/>
        <end position="69"/>
    </location>
</feature>
<feature type="transmembrane region" description="Helical" evidence="7">
    <location>
        <begin position="323"/>
        <end position="342"/>
    </location>
</feature>
<organism evidence="8">
    <name type="scientific">Salmonella enterica</name>
    <name type="common">Salmonella choleraesuis</name>
    <dbReference type="NCBI Taxonomy" id="28901"/>
    <lineage>
        <taxon>Bacteria</taxon>
        <taxon>Pseudomonadati</taxon>
        <taxon>Pseudomonadota</taxon>
        <taxon>Gammaproteobacteria</taxon>
        <taxon>Enterobacterales</taxon>
        <taxon>Enterobacteriaceae</taxon>
        <taxon>Salmonella</taxon>
    </lineage>
</organism>
<keyword evidence="6 7" id="KW-0472">Membrane</keyword>
<feature type="transmembrane region" description="Helical" evidence="7">
    <location>
        <begin position="20"/>
        <end position="45"/>
    </location>
</feature>
<feature type="transmembrane region" description="Helical" evidence="7">
    <location>
        <begin position="348"/>
        <end position="372"/>
    </location>
</feature>
<dbReference type="NCBIfam" id="NF037981">
    <property type="entry name" value="NCS2_1"/>
    <property type="match status" value="1"/>
</dbReference>
<evidence type="ECO:0000256" key="4">
    <source>
        <dbReference type="ARBA" id="ARBA00022692"/>
    </source>
</evidence>
<sequence length="445" mass="46546">MPQPGLTTPDNDALPWQTTLLLALQHVLVVAATPITSVFLIAKALHFTDTVTASVLSATFLMCGLGAILQSLGVKGVGARLPFIMVPGGAPIAIFVAIALQTNIQTAIGAVILTSLFYFIALPIFRRCLHHFPPFIIGIMLLMVSINLIRLYGGLIIGQPGSADFAHPTSIILSLGTILITLIFALAFSGILRQLAVMFGLLAGTLLGMALGMALGSTDFSGVSHGPLFSFPQLLPFGWPIFDLSASLPLLIYAVISMAEATGQTIATAEIVNSTQNVQQAIPRTIRGDAVMSLLGGIFGTSLIITSGENIGVVRTTNVKSRFVTAAAGGLLILIAIFAPLVRLATCLPGSVVCGTAVIVFSIIGVIGIDMIAREPLHTPGKTYALAMGLAMGMLPILVPGLYQNFPAGVQMVFGNGMAAGTLTAILVNSLFNWSEKRTQARVKS</sequence>
<proteinExistence type="inferred from homology"/>
<feature type="transmembrane region" description="Helical" evidence="7">
    <location>
        <begin position="237"/>
        <end position="256"/>
    </location>
</feature>
<comment type="similarity">
    <text evidence="2">Belongs to the nucleobase:cation symporter-2 (NCS2) (TC 2.A.40) family.</text>
</comment>
<feature type="transmembrane region" description="Helical" evidence="7">
    <location>
        <begin position="106"/>
        <end position="125"/>
    </location>
</feature>
<evidence type="ECO:0000256" key="7">
    <source>
        <dbReference type="SAM" id="Phobius"/>
    </source>
</evidence>
<dbReference type="EMBL" id="DAAXYS010000033">
    <property type="protein sequence ID" value="HAG3148206.1"/>
    <property type="molecule type" value="Genomic_DNA"/>
</dbReference>
<evidence type="ECO:0000256" key="1">
    <source>
        <dbReference type="ARBA" id="ARBA00004141"/>
    </source>
</evidence>
<dbReference type="PANTHER" id="PTHR42810:SF4">
    <property type="entry name" value="URIC ACID TRANSPORTER UACT"/>
    <property type="match status" value="1"/>
</dbReference>
<evidence type="ECO:0000256" key="3">
    <source>
        <dbReference type="ARBA" id="ARBA00022448"/>
    </source>
</evidence>
<evidence type="ECO:0000313" key="8">
    <source>
        <dbReference type="EMBL" id="HAG3148206.1"/>
    </source>
</evidence>
<evidence type="ECO:0000256" key="5">
    <source>
        <dbReference type="ARBA" id="ARBA00022989"/>
    </source>
</evidence>
<dbReference type="InterPro" id="IPR006043">
    <property type="entry name" value="NCS2"/>
</dbReference>
<comment type="caution">
    <text evidence="8">The sequence shown here is derived from an EMBL/GenBank/DDBJ whole genome shotgun (WGS) entry which is preliminary data.</text>
</comment>
<feature type="transmembrane region" description="Helical" evidence="7">
    <location>
        <begin position="384"/>
        <end position="403"/>
    </location>
</feature>
<feature type="transmembrane region" description="Helical" evidence="7">
    <location>
        <begin position="195"/>
        <end position="217"/>
    </location>
</feature>
<accession>A0A761QGX9</accession>
<dbReference type="Pfam" id="PF00860">
    <property type="entry name" value="Xan_ur_permease"/>
    <property type="match status" value="1"/>
</dbReference>
<feature type="transmembrane region" description="Helical" evidence="7">
    <location>
        <begin position="165"/>
        <end position="188"/>
    </location>
</feature>
<dbReference type="AlphaFoldDB" id="A0A761QGX9"/>
<reference evidence="8" key="2">
    <citation type="submission" date="2020-02" db="EMBL/GenBank/DDBJ databases">
        <authorList>
            <consortium name="NCBI Pathogen Detection Project"/>
        </authorList>
    </citation>
    <scope>NUCLEOTIDE SEQUENCE</scope>
    <source>
        <strain evidence="8">MA.S/20050497</strain>
    </source>
</reference>
<keyword evidence="5 7" id="KW-1133">Transmembrane helix</keyword>
<dbReference type="GO" id="GO:0005886">
    <property type="term" value="C:plasma membrane"/>
    <property type="evidence" value="ECO:0007669"/>
    <property type="project" value="TreeGrafter"/>
</dbReference>
<feature type="transmembrane region" description="Helical" evidence="7">
    <location>
        <begin position="81"/>
        <end position="100"/>
    </location>
</feature>
<evidence type="ECO:0000256" key="6">
    <source>
        <dbReference type="ARBA" id="ARBA00023136"/>
    </source>
</evidence>
<feature type="transmembrane region" description="Helical" evidence="7">
    <location>
        <begin position="409"/>
        <end position="432"/>
    </location>
</feature>
<keyword evidence="4 7" id="KW-0812">Transmembrane</keyword>
<reference evidence="8" key="1">
    <citation type="journal article" date="2018" name="Genome Biol.">
        <title>SKESA: strategic k-mer extension for scrupulous assemblies.</title>
        <authorList>
            <person name="Souvorov A."/>
            <person name="Agarwala R."/>
            <person name="Lipman D.J."/>
        </authorList>
    </citation>
    <scope>NUCLEOTIDE SEQUENCE</scope>
    <source>
        <strain evidence="8">MA.S/20050497</strain>
    </source>
</reference>
<comment type="subcellular location">
    <subcellularLocation>
        <location evidence="1">Membrane</location>
        <topology evidence="1">Multi-pass membrane protein</topology>
    </subcellularLocation>
</comment>
<gene>
    <name evidence="8" type="ORF">G8Z18_002829</name>
</gene>
<dbReference type="GO" id="GO:0042907">
    <property type="term" value="F:xanthine transmembrane transporter activity"/>
    <property type="evidence" value="ECO:0007669"/>
    <property type="project" value="TreeGrafter"/>
</dbReference>
<protein>
    <submittedName>
        <fullName evidence="8">Uracil-xanthine permease</fullName>
    </submittedName>
</protein>
<keyword evidence="3" id="KW-0813">Transport</keyword>